<evidence type="ECO:0000256" key="3">
    <source>
        <dbReference type="ARBA" id="ARBA00022759"/>
    </source>
</evidence>
<comment type="similarity">
    <text evidence="5">Belongs to the YicC/YloC family.</text>
</comment>
<feature type="domain" description="Endoribonuclease YicC-like N-terminal" evidence="6">
    <location>
        <begin position="3"/>
        <end position="158"/>
    </location>
</feature>
<evidence type="ECO:0000259" key="6">
    <source>
        <dbReference type="Pfam" id="PF03755"/>
    </source>
</evidence>
<dbReference type="NCBIfam" id="TIGR00255">
    <property type="entry name" value="YicC/YloC family endoribonuclease"/>
    <property type="match status" value="1"/>
</dbReference>
<evidence type="ECO:0000256" key="4">
    <source>
        <dbReference type="ARBA" id="ARBA00022801"/>
    </source>
</evidence>
<keyword evidence="3" id="KW-0255">Endonuclease</keyword>
<sequence length="296" mass="31633">MTIASMTGFAREAGTTGPFQWAWELKSVNGRGLDIRLRTPPGFDAAGEEARQQVQKTLTRGQCQLNLSLSRVSSAARVRVNQEVLATLVEALGRVDWPDGVRPASVDGLLAVRGVIEVEEDGADEALTAELGRDLREASARAAAALAKARRAEGEALAAVIAGQIGRMDDLVRAAEECPARQPDAVRARLGAQIEQIFGAAGGALDPDRLHQEAMLLAAKADIREELDRLKAHIASARELLAAGGAVGRRLDFLAQEFGREANTLCAKANDVSLSRIGLDLKAVAEQFREQVQNVE</sequence>
<dbReference type="Pfam" id="PF03755">
    <property type="entry name" value="YicC-like_N"/>
    <property type="match status" value="1"/>
</dbReference>
<dbReference type="InterPro" id="IPR005229">
    <property type="entry name" value="YicC/YloC-like"/>
</dbReference>
<dbReference type="PANTHER" id="PTHR30636">
    <property type="entry name" value="UPF0701 PROTEIN YICC"/>
    <property type="match status" value="1"/>
</dbReference>
<gene>
    <name evidence="8" type="ORF">AVDCRST_MAG90-982</name>
</gene>
<organism evidence="8">
    <name type="scientific">uncultured Microvirga sp</name>
    <dbReference type="NCBI Taxonomy" id="412392"/>
    <lineage>
        <taxon>Bacteria</taxon>
        <taxon>Pseudomonadati</taxon>
        <taxon>Pseudomonadota</taxon>
        <taxon>Alphaproteobacteria</taxon>
        <taxon>Hyphomicrobiales</taxon>
        <taxon>Methylobacteriaceae</taxon>
        <taxon>Microvirga</taxon>
        <taxon>environmental samples</taxon>
    </lineage>
</organism>
<name>A0A6J4L2T6_9HYPH</name>
<keyword evidence="2" id="KW-0540">Nuclease</keyword>
<dbReference type="AlphaFoldDB" id="A0A6J4L2T6"/>
<protein>
    <submittedName>
        <fullName evidence="8">Protein YicC</fullName>
    </submittedName>
</protein>
<proteinExistence type="inferred from homology"/>
<evidence type="ECO:0000259" key="7">
    <source>
        <dbReference type="Pfam" id="PF08340"/>
    </source>
</evidence>
<dbReference type="InterPro" id="IPR013551">
    <property type="entry name" value="YicC-like_C"/>
</dbReference>
<evidence type="ECO:0000256" key="5">
    <source>
        <dbReference type="ARBA" id="ARBA00035648"/>
    </source>
</evidence>
<dbReference type="GO" id="GO:0016787">
    <property type="term" value="F:hydrolase activity"/>
    <property type="evidence" value="ECO:0007669"/>
    <property type="project" value="UniProtKB-KW"/>
</dbReference>
<accession>A0A6J4L2T6</accession>
<feature type="domain" description="Endoribonuclease YicC-like C-terminal" evidence="7">
    <location>
        <begin position="181"/>
        <end position="296"/>
    </location>
</feature>
<evidence type="ECO:0000313" key="8">
    <source>
        <dbReference type="EMBL" id="CAA9320603.1"/>
    </source>
</evidence>
<comment type="cofactor">
    <cofactor evidence="1">
        <name>a divalent metal cation</name>
        <dbReference type="ChEBI" id="CHEBI:60240"/>
    </cofactor>
</comment>
<evidence type="ECO:0000256" key="2">
    <source>
        <dbReference type="ARBA" id="ARBA00022722"/>
    </source>
</evidence>
<dbReference type="EMBL" id="CADCUC010000187">
    <property type="protein sequence ID" value="CAA9320603.1"/>
    <property type="molecule type" value="Genomic_DNA"/>
</dbReference>
<keyword evidence="4" id="KW-0378">Hydrolase</keyword>
<dbReference type="Pfam" id="PF08340">
    <property type="entry name" value="YicC-like_C"/>
    <property type="match status" value="1"/>
</dbReference>
<reference evidence="8" key="1">
    <citation type="submission" date="2020-02" db="EMBL/GenBank/DDBJ databases">
        <authorList>
            <person name="Meier V. D."/>
        </authorList>
    </citation>
    <scope>NUCLEOTIDE SEQUENCE</scope>
    <source>
        <strain evidence="8">AVDCRST_MAG90</strain>
    </source>
</reference>
<evidence type="ECO:0000256" key="1">
    <source>
        <dbReference type="ARBA" id="ARBA00001968"/>
    </source>
</evidence>
<dbReference type="GO" id="GO:0004521">
    <property type="term" value="F:RNA endonuclease activity"/>
    <property type="evidence" value="ECO:0007669"/>
    <property type="project" value="InterPro"/>
</dbReference>
<dbReference type="PANTHER" id="PTHR30636:SF3">
    <property type="entry name" value="UPF0701 PROTEIN YICC"/>
    <property type="match status" value="1"/>
</dbReference>
<dbReference type="InterPro" id="IPR013527">
    <property type="entry name" value="YicC-like_N"/>
</dbReference>